<dbReference type="EMBL" id="CCKQ01002489">
    <property type="protein sequence ID" value="CDW73582.1"/>
    <property type="molecule type" value="Genomic_DNA"/>
</dbReference>
<evidence type="ECO:0000313" key="3">
    <source>
        <dbReference type="Proteomes" id="UP000039865"/>
    </source>
</evidence>
<evidence type="ECO:0000313" key="2">
    <source>
        <dbReference type="EMBL" id="CDW73582.1"/>
    </source>
</evidence>
<dbReference type="Proteomes" id="UP000039865">
    <property type="component" value="Unassembled WGS sequence"/>
</dbReference>
<feature type="compositionally biased region" description="Polar residues" evidence="1">
    <location>
        <begin position="275"/>
        <end position="287"/>
    </location>
</feature>
<evidence type="ECO:0000256" key="1">
    <source>
        <dbReference type="SAM" id="MobiDB-lite"/>
    </source>
</evidence>
<proteinExistence type="predicted"/>
<protein>
    <submittedName>
        <fullName evidence="2">Uncharacterized protein</fullName>
    </submittedName>
</protein>
<name>A0A077ZUL8_STYLE</name>
<reference evidence="2 3" key="1">
    <citation type="submission" date="2014-06" db="EMBL/GenBank/DDBJ databases">
        <authorList>
            <person name="Swart Estienne"/>
        </authorList>
    </citation>
    <scope>NUCLEOTIDE SEQUENCE [LARGE SCALE GENOMIC DNA]</scope>
    <source>
        <strain evidence="2 3">130c</strain>
    </source>
</reference>
<keyword evidence="3" id="KW-1185">Reference proteome</keyword>
<sequence length="626" mass="74455">MNLFKKSTLTEFHDTEFPDVSDMQIQGQKQTKSEELKLNQSLDNHSKKNSETNLQEDNSRLSASKILSHTQDLRSQPKNPSQKSQTKHEQQLDFLNVFKQYGKLIDKKLIRHKKLKKTNRKMEATLNLMNKHSVQEEKNVQQKKSKQNFLDQFQWLNQHQNFLQRRQSSLNQDKKKQKLNTEQLNNPIKFLKPVPYQFNLAEKLVNNGRPLSQRSHTVSNIAQMPQKEIIIDDFKFRLEDVVKLMKRNFSDDLLQNKKERTPIKTPNYAKRKNSESGQLAQKSNRANKIIQQSNVNSNNNNRRRVLISSHRVKIIAQGQQNTLLTHQLYVRYQLIAKDENRYLDKKLFFEQSENQENQDEQLFYHETRTKKYYLLMRDTPGNILLPVITNPFNIGNDKSERRVSYKGKRQVKIKSDNIILERLSNKSSTLTRLNFINDQILNELEVSYLSYIEQLDQDFFIDVFRDNGFKDQHFAGDLLYIDINQGLTTKLNWKFLEFVQKVIFNSQVELYADMTVIDEIRKEDNKYITPNFSKSNFYEVGHYQFRENRWMQRKSMKREIKKVLITDPVSIQRNLKDNINLMMAFQNRVNKIYQFHLKLKPLKTELTLKLAPIKQERSHKKLHVAI</sequence>
<dbReference type="AlphaFoldDB" id="A0A077ZUL8"/>
<accession>A0A077ZUL8</accession>
<dbReference type="InParanoid" id="A0A077ZUL8"/>
<organism evidence="2 3">
    <name type="scientific">Stylonychia lemnae</name>
    <name type="common">Ciliate</name>
    <dbReference type="NCBI Taxonomy" id="5949"/>
    <lineage>
        <taxon>Eukaryota</taxon>
        <taxon>Sar</taxon>
        <taxon>Alveolata</taxon>
        <taxon>Ciliophora</taxon>
        <taxon>Intramacronucleata</taxon>
        <taxon>Spirotrichea</taxon>
        <taxon>Stichotrichia</taxon>
        <taxon>Sporadotrichida</taxon>
        <taxon>Oxytrichidae</taxon>
        <taxon>Stylonychinae</taxon>
        <taxon>Stylonychia</taxon>
    </lineage>
</organism>
<gene>
    <name evidence="2" type="primary">Contig8889.g9499</name>
    <name evidence="2" type="ORF">STYLEM_2565</name>
</gene>
<feature type="region of interest" description="Disordered" evidence="1">
    <location>
        <begin position="264"/>
        <end position="287"/>
    </location>
</feature>
<feature type="region of interest" description="Disordered" evidence="1">
    <location>
        <begin position="25"/>
        <end position="59"/>
    </location>
</feature>